<keyword evidence="2" id="KW-0378">Hydrolase</keyword>
<dbReference type="InterPro" id="IPR013830">
    <property type="entry name" value="SGNH_hydro"/>
</dbReference>
<name>A0A1J5QLW8_9ZZZZ</name>
<feature type="domain" description="SGNH hydrolase-type esterase" evidence="1">
    <location>
        <begin position="53"/>
        <end position="228"/>
    </location>
</feature>
<dbReference type="Pfam" id="PF13472">
    <property type="entry name" value="Lipase_GDSL_2"/>
    <property type="match status" value="1"/>
</dbReference>
<gene>
    <name evidence="2" type="ORF">GALL_337670</name>
</gene>
<sequence length="248" mass="25758">MALLVALAVITRGQAAGMRKRQGSSPQCVGDIDVTVVPTRGVLRGLPPVEMTAFGDSAMAGVGVCNVSHSLPVQLAQRVADGAGRAVHVVGYARSGALTRDVLDLQLPLALGDTDVSVLLVGTNDVTNRTPPARLARHSGELLDALVGLGAPVVMSGLPEFRAMRAVPYPLRGAVHGYGRLMGAAQRHAASQRASVRLVDVSRDVGRQFVHDPSTMSADAFHPSATGYGRIADALAPTVLPVLRASEP</sequence>
<protein>
    <submittedName>
        <fullName evidence="2">GDSL-like lipase/acylhydrolase</fullName>
    </submittedName>
</protein>
<accession>A0A1J5QLW8</accession>
<proteinExistence type="predicted"/>
<dbReference type="CDD" id="cd01836">
    <property type="entry name" value="FeeA_FeeB_like"/>
    <property type="match status" value="1"/>
</dbReference>
<dbReference type="InterPro" id="IPR036514">
    <property type="entry name" value="SGNH_hydro_sf"/>
</dbReference>
<comment type="caution">
    <text evidence="2">The sequence shown here is derived from an EMBL/GenBank/DDBJ whole genome shotgun (WGS) entry which is preliminary data.</text>
</comment>
<evidence type="ECO:0000259" key="1">
    <source>
        <dbReference type="Pfam" id="PF13472"/>
    </source>
</evidence>
<dbReference type="GO" id="GO:0016787">
    <property type="term" value="F:hydrolase activity"/>
    <property type="evidence" value="ECO:0007669"/>
    <property type="project" value="UniProtKB-KW"/>
</dbReference>
<organism evidence="2">
    <name type="scientific">mine drainage metagenome</name>
    <dbReference type="NCBI Taxonomy" id="410659"/>
    <lineage>
        <taxon>unclassified sequences</taxon>
        <taxon>metagenomes</taxon>
        <taxon>ecological metagenomes</taxon>
    </lineage>
</organism>
<dbReference type="SUPFAM" id="SSF52266">
    <property type="entry name" value="SGNH hydrolase"/>
    <property type="match status" value="1"/>
</dbReference>
<dbReference type="EMBL" id="MLJW01000619">
    <property type="protein sequence ID" value="OIQ84424.1"/>
    <property type="molecule type" value="Genomic_DNA"/>
</dbReference>
<dbReference type="Gene3D" id="3.40.50.1110">
    <property type="entry name" value="SGNH hydrolase"/>
    <property type="match status" value="1"/>
</dbReference>
<dbReference type="AlphaFoldDB" id="A0A1J5QLW8"/>
<evidence type="ECO:0000313" key="2">
    <source>
        <dbReference type="EMBL" id="OIQ84424.1"/>
    </source>
</evidence>
<reference evidence="2" key="1">
    <citation type="submission" date="2016-10" db="EMBL/GenBank/DDBJ databases">
        <title>Sequence of Gallionella enrichment culture.</title>
        <authorList>
            <person name="Poehlein A."/>
            <person name="Muehling M."/>
            <person name="Daniel R."/>
        </authorList>
    </citation>
    <scope>NUCLEOTIDE SEQUENCE</scope>
</reference>